<dbReference type="FunFam" id="3.20.20.100:FF:000004">
    <property type="entry name" value="Oxidoreductase, aldo/keto reductase"/>
    <property type="match status" value="1"/>
</dbReference>
<dbReference type="InterPro" id="IPR023210">
    <property type="entry name" value="NADP_OxRdtase_dom"/>
</dbReference>
<dbReference type="RefSeq" id="WP_183454584.1">
    <property type="nucleotide sequence ID" value="NZ_JACHWB010000011.1"/>
</dbReference>
<reference evidence="3 4" key="1">
    <citation type="submission" date="2020-08" db="EMBL/GenBank/DDBJ databases">
        <title>The Agave Microbiome: Exploring the role of microbial communities in plant adaptations to desert environments.</title>
        <authorList>
            <person name="Partida-Martinez L.P."/>
        </authorList>
    </citation>
    <scope>NUCLEOTIDE SEQUENCE [LARGE SCALE GENOMIC DNA]</scope>
    <source>
        <strain evidence="3 4">AT3.9</strain>
    </source>
</reference>
<dbReference type="GO" id="GO:0005829">
    <property type="term" value="C:cytosol"/>
    <property type="evidence" value="ECO:0007669"/>
    <property type="project" value="TreeGrafter"/>
</dbReference>
<name>A0A7W4VRI9_9HYPH</name>
<dbReference type="SUPFAM" id="SSF51430">
    <property type="entry name" value="NAD(P)-linked oxidoreductase"/>
    <property type="match status" value="1"/>
</dbReference>
<dbReference type="PANTHER" id="PTHR43364">
    <property type="entry name" value="NADH-SPECIFIC METHYLGLYOXAL REDUCTASE-RELATED"/>
    <property type="match status" value="1"/>
</dbReference>
<gene>
    <name evidence="3" type="ORF">FHR70_004701</name>
</gene>
<dbReference type="InterPro" id="IPR050523">
    <property type="entry name" value="AKR_Detox_Biosynth"/>
</dbReference>
<dbReference type="InterPro" id="IPR036812">
    <property type="entry name" value="NAD(P)_OxRdtase_dom_sf"/>
</dbReference>
<dbReference type="CDD" id="cd19081">
    <property type="entry name" value="AKR_AKR9C1"/>
    <property type="match status" value="1"/>
</dbReference>
<dbReference type="GO" id="GO:0016491">
    <property type="term" value="F:oxidoreductase activity"/>
    <property type="evidence" value="ECO:0007669"/>
    <property type="project" value="UniProtKB-KW"/>
</dbReference>
<dbReference type="Gene3D" id="3.20.20.100">
    <property type="entry name" value="NADP-dependent oxidoreductase domain"/>
    <property type="match status" value="1"/>
</dbReference>
<evidence type="ECO:0000313" key="3">
    <source>
        <dbReference type="EMBL" id="MBB3021600.1"/>
    </source>
</evidence>
<evidence type="ECO:0000313" key="4">
    <source>
        <dbReference type="Proteomes" id="UP000532010"/>
    </source>
</evidence>
<organism evidence="3 4">
    <name type="scientific">Microvirga lupini</name>
    <dbReference type="NCBI Taxonomy" id="420324"/>
    <lineage>
        <taxon>Bacteria</taxon>
        <taxon>Pseudomonadati</taxon>
        <taxon>Pseudomonadota</taxon>
        <taxon>Alphaproteobacteria</taxon>
        <taxon>Hyphomicrobiales</taxon>
        <taxon>Methylobacteriaceae</taxon>
        <taxon>Microvirga</taxon>
    </lineage>
</organism>
<evidence type="ECO:0000256" key="1">
    <source>
        <dbReference type="ARBA" id="ARBA00023002"/>
    </source>
</evidence>
<keyword evidence="4" id="KW-1185">Reference proteome</keyword>
<dbReference type="PANTHER" id="PTHR43364:SF6">
    <property type="entry name" value="OXIDOREDUCTASE-RELATED"/>
    <property type="match status" value="1"/>
</dbReference>
<feature type="domain" description="NADP-dependent oxidoreductase" evidence="2">
    <location>
        <begin position="15"/>
        <end position="313"/>
    </location>
</feature>
<sequence>MNKRRLGRSDLMVSPLCLGGNVFGWTADEAMSFKLLDAYVDAGLNFIDTADVYSTWAPGNSGGESETIIGKWMKARGNRNRVVIATKVGSEMAPDRKGLSKSYIRSAIEASLRRLQTDVIDLYQSHRDDPDTPQQETLEAYADLIREGKVRNIGASNFSAARMQEALTISAEHGLPRYESLQPKYNLYDRSEYEAELEPLCRKEEIGVIPYYGLASGFLTGKYRSEADFGKSVRGGRMAAYLNDRGKRILSALDEVATRKNATPAQVALAWLMARPGLTAPIASATNVEQLHDIIKATKLHIDEADITELDRASAPA</sequence>
<proteinExistence type="predicted"/>
<dbReference type="EMBL" id="JACHWB010000011">
    <property type="protein sequence ID" value="MBB3021600.1"/>
    <property type="molecule type" value="Genomic_DNA"/>
</dbReference>
<protein>
    <submittedName>
        <fullName evidence="3">Aryl-alcohol dehydrogenase-like predicted oxidoreductase</fullName>
    </submittedName>
</protein>
<dbReference type="Proteomes" id="UP000532010">
    <property type="component" value="Unassembled WGS sequence"/>
</dbReference>
<keyword evidence="1" id="KW-0560">Oxidoreductase</keyword>
<comment type="caution">
    <text evidence="3">The sequence shown here is derived from an EMBL/GenBank/DDBJ whole genome shotgun (WGS) entry which is preliminary data.</text>
</comment>
<evidence type="ECO:0000259" key="2">
    <source>
        <dbReference type="Pfam" id="PF00248"/>
    </source>
</evidence>
<dbReference type="AlphaFoldDB" id="A0A7W4VRI9"/>
<dbReference type="Pfam" id="PF00248">
    <property type="entry name" value="Aldo_ket_red"/>
    <property type="match status" value="1"/>
</dbReference>
<accession>A0A7W4VRI9</accession>